<dbReference type="OrthoDB" id="5151075at2759"/>
<sequence length="154" mass="18058">WNEPQWAVVGDTFPIGCHPAPSIVFGMDSFKDNPDVTDKRLGSELGIYEENCGLDNVSMSWGHDEYLYRVLKANNCSIPEEGLYMIRYHSFYPWHTGGDYDYLCNNKDEEMKAWVNEFNKFDLYTKSPEFPDIEEIKPYYQSLIDKYVPGKLKW</sequence>
<keyword evidence="8 13" id="KW-0560">Oxidoreductase</keyword>
<dbReference type="EMBL" id="KB202367">
    <property type="protein sequence ID" value="ESO90727.1"/>
    <property type="molecule type" value="Genomic_DNA"/>
</dbReference>
<evidence type="ECO:0000256" key="2">
    <source>
        <dbReference type="ARBA" id="ARBA00005167"/>
    </source>
</evidence>
<comment type="subcellular location">
    <subcellularLocation>
        <location evidence="1 13">Cytoplasm</location>
    </subcellularLocation>
</comment>
<evidence type="ECO:0000313" key="15">
    <source>
        <dbReference type="Proteomes" id="UP000030746"/>
    </source>
</evidence>
<dbReference type="RefSeq" id="XP_009058718.1">
    <property type="nucleotide sequence ID" value="XM_009060470.1"/>
</dbReference>
<dbReference type="Pfam" id="PF05153">
    <property type="entry name" value="MIOX"/>
    <property type="match status" value="1"/>
</dbReference>
<dbReference type="HOGENOM" id="CLU_050259_1_0_1"/>
<name>V4A213_LOTGI</name>
<keyword evidence="9 12" id="KW-0408">Iron</keyword>
<protein>
    <recommendedName>
        <fullName evidence="5 13">Inositol oxygenase</fullName>
        <ecNumber evidence="4 13">1.13.99.1</ecNumber>
    </recommendedName>
    <alternativeName>
        <fullName evidence="10 13">Myo-inositol oxygenase</fullName>
    </alternativeName>
</protein>
<dbReference type="Proteomes" id="UP000030746">
    <property type="component" value="Unassembled WGS sequence"/>
</dbReference>
<keyword evidence="6 13" id="KW-0963">Cytoplasm</keyword>
<accession>V4A213</accession>
<dbReference type="GO" id="GO:0005506">
    <property type="term" value="F:iron ion binding"/>
    <property type="evidence" value="ECO:0007669"/>
    <property type="project" value="InterPro"/>
</dbReference>
<dbReference type="OMA" id="GCTIPLE"/>
<dbReference type="KEGG" id="lgi:LOTGIDRAFT_123081"/>
<keyword evidence="15" id="KW-1185">Reference proteome</keyword>
<dbReference type="GeneID" id="20232191"/>
<dbReference type="GO" id="GO:0050113">
    <property type="term" value="F:inositol oxygenase activity"/>
    <property type="evidence" value="ECO:0007669"/>
    <property type="project" value="UniProtKB-UniRule"/>
</dbReference>
<dbReference type="UniPathway" id="UPA00111">
    <property type="reaction ID" value="UER00527"/>
</dbReference>
<evidence type="ECO:0000256" key="1">
    <source>
        <dbReference type="ARBA" id="ARBA00004496"/>
    </source>
</evidence>
<gene>
    <name evidence="14" type="ORF">LOTGIDRAFT_123081</name>
</gene>
<evidence type="ECO:0000256" key="11">
    <source>
        <dbReference type="ARBA" id="ARBA00048271"/>
    </source>
</evidence>
<evidence type="ECO:0000256" key="8">
    <source>
        <dbReference type="ARBA" id="ARBA00023002"/>
    </source>
</evidence>
<dbReference type="PANTHER" id="PTHR12588">
    <property type="entry name" value="MYOINOSITOL OXYGENASE"/>
    <property type="match status" value="1"/>
</dbReference>
<dbReference type="PANTHER" id="PTHR12588:SF0">
    <property type="entry name" value="INOSITOL OXYGENASE"/>
    <property type="match status" value="1"/>
</dbReference>
<feature type="binding site" evidence="12">
    <location>
        <position position="89"/>
    </location>
    <ligand>
        <name>Fe cation</name>
        <dbReference type="ChEBI" id="CHEBI:24875"/>
        <label>1</label>
    </ligand>
</feature>
<comment type="catalytic activity">
    <reaction evidence="11 13">
        <text>myo-inositol + O2 = D-glucuronate + H2O + H(+)</text>
        <dbReference type="Rhea" id="RHEA:23696"/>
        <dbReference type="ChEBI" id="CHEBI:15377"/>
        <dbReference type="ChEBI" id="CHEBI:15378"/>
        <dbReference type="ChEBI" id="CHEBI:15379"/>
        <dbReference type="ChEBI" id="CHEBI:17268"/>
        <dbReference type="ChEBI" id="CHEBI:58720"/>
        <dbReference type="EC" id="1.13.99.1"/>
    </reaction>
</comment>
<comment type="pathway">
    <text evidence="2 13">Polyol metabolism; myo-inositol degradation into D-glucuronate; D-glucuronate from myo-inositol: step 1/1.</text>
</comment>
<dbReference type="GO" id="GO:0005737">
    <property type="term" value="C:cytoplasm"/>
    <property type="evidence" value="ECO:0007669"/>
    <property type="project" value="UniProtKB-SubCell"/>
</dbReference>
<feature type="non-terminal residue" evidence="14">
    <location>
        <position position="1"/>
    </location>
</feature>
<dbReference type="SUPFAM" id="SSF109604">
    <property type="entry name" value="HD-domain/PDEase-like"/>
    <property type="match status" value="1"/>
</dbReference>
<evidence type="ECO:0000313" key="14">
    <source>
        <dbReference type="EMBL" id="ESO90727.1"/>
    </source>
</evidence>
<feature type="binding site" evidence="12">
    <location>
        <position position="63"/>
    </location>
    <ligand>
        <name>Fe cation</name>
        <dbReference type="ChEBI" id="CHEBI:24875"/>
        <label>1</label>
    </ligand>
</feature>
<organism evidence="14 15">
    <name type="scientific">Lottia gigantea</name>
    <name type="common">Giant owl limpet</name>
    <dbReference type="NCBI Taxonomy" id="225164"/>
    <lineage>
        <taxon>Eukaryota</taxon>
        <taxon>Metazoa</taxon>
        <taxon>Spiralia</taxon>
        <taxon>Lophotrochozoa</taxon>
        <taxon>Mollusca</taxon>
        <taxon>Gastropoda</taxon>
        <taxon>Patellogastropoda</taxon>
        <taxon>Lottioidea</taxon>
        <taxon>Lottiidae</taxon>
        <taxon>Lottia</taxon>
    </lineage>
</organism>
<evidence type="ECO:0000256" key="5">
    <source>
        <dbReference type="ARBA" id="ARBA00019269"/>
    </source>
</evidence>
<dbReference type="GO" id="GO:0019310">
    <property type="term" value="P:inositol catabolic process"/>
    <property type="evidence" value="ECO:0007669"/>
    <property type="project" value="UniProtKB-UniRule"/>
</dbReference>
<dbReference type="EC" id="1.13.99.1" evidence="4 13"/>
<reference evidence="14 15" key="1">
    <citation type="journal article" date="2013" name="Nature">
        <title>Insights into bilaterian evolution from three spiralian genomes.</title>
        <authorList>
            <person name="Simakov O."/>
            <person name="Marletaz F."/>
            <person name="Cho S.J."/>
            <person name="Edsinger-Gonzales E."/>
            <person name="Havlak P."/>
            <person name="Hellsten U."/>
            <person name="Kuo D.H."/>
            <person name="Larsson T."/>
            <person name="Lv J."/>
            <person name="Arendt D."/>
            <person name="Savage R."/>
            <person name="Osoegawa K."/>
            <person name="de Jong P."/>
            <person name="Grimwood J."/>
            <person name="Chapman J.A."/>
            <person name="Shapiro H."/>
            <person name="Aerts A."/>
            <person name="Otillar R.P."/>
            <person name="Terry A.Y."/>
            <person name="Boore J.L."/>
            <person name="Grigoriev I.V."/>
            <person name="Lindberg D.R."/>
            <person name="Seaver E.C."/>
            <person name="Weisblat D.A."/>
            <person name="Putnam N.H."/>
            <person name="Rokhsar D.S."/>
        </authorList>
    </citation>
    <scope>NUCLEOTIDE SEQUENCE [LARGE SCALE GENOMIC DNA]</scope>
</reference>
<evidence type="ECO:0000256" key="12">
    <source>
        <dbReference type="PIRSR" id="PIRSR607828-2"/>
    </source>
</evidence>
<evidence type="ECO:0000256" key="9">
    <source>
        <dbReference type="ARBA" id="ARBA00023004"/>
    </source>
</evidence>
<comment type="cofactor">
    <cofactor evidence="12 13">
        <name>Fe cation</name>
        <dbReference type="ChEBI" id="CHEBI:24875"/>
    </cofactor>
    <text evidence="12 13">Binds 2 iron ions per subunit.</text>
</comment>
<dbReference type="InterPro" id="IPR007828">
    <property type="entry name" value="Inositol_oxygenase"/>
</dbReference>
<evidence type="ECO:0000256" key="3">
    <source>
        <dbReference type="ARBA" id="ARBA00005286"/>
    </source>
</evidence>
<dbReference type="STRING" id="225164.V4A213"/>
<keyword evidence="7 12" id="KW-0479">Metal-binding</keyword>
<dbReference type="AlphaFoldDB" id="V4A213"/>
<evidence type="ECO:0000256" key="13">
    <source>
        <dbReference type="RuleBase" id="RU367039"/>
    </source>
</evidence>
<evidence type="ECO:0000256" key="4">
    <source>
        <dbReference type="ARBA" id="ARBA00011919"/>
    </source>
</evidence>
<proteinExistence type="inferred from homology"/>
<dbReference type="CTD" id="20232191"/>
<evidence type="ECO:0000256" key="6">
    <source>
        <dbReference type="ARBA" id="ARBA00022490"/>
    </source>
</evidence>
<evidence type="ECO:0000256" key="7">
    <source>
        <dbReference type="ARBA" id="ARBA00022723"/>
    </source>
</evidence>
<comment type="similarity">
    <text evidence="3 13">Belongs to the myo-inositol oxygenase family.</text>
</comment>
<feature type="binding site" evidence="12">
    <location>
        <position position="122"/>
    </location>
    <ligand>
        <name>Fe cation</name>
        <dbReference type="ChEBI" id="CHEBI:24875"/>
        <label>1</label>
    </ligand>
</feature>
<evidence type="ECO:0000256" key="10">
    <source>
        <dbReference type="ARBA" id="ARBA00029668"/>
    </source>
</evidence>